<reference evidence="2" key="1">
    <citation type="submission" date="2021-03" db="EMBL/GenBank/DDBJ databases">
        <authorList>
            <person name="Kanchanasin P."/>
            <person name="Saeng-In P."/>
            <person name="Phongsopitanun W."/>
            <person name="Yuki M."/>
            <person name="Kudo T."/>
            <person name="Ohkuma M."/>
            <person name="Tanasupawat S."/>
        </authorList>
    </citation>
    <scope>NUCLEOTIDE SEQUENCE</scope>
    <source>
        <strain evidence="2">GKU 128</strain>
    </source>
</reference>
<accession>A0A939T3Q3</accession>
<evidence type="ECO:0000259" key="1">
    <source>
        <dbReference type="SMART" id="SM00493"/>
    </source>
</evidence>
<dbReference type="Pfam" id="PF08401">
    <property type="entry name" value="ArdcN"/>
    <property type="match status" value="1"/>
</dbReference>
<dbReference type="GO" id="GO:0003697">
    <property type="term" value="F:single-stranded DNA binding"/>
    <property type="evidence" value="ECO:0007669"/>
    <property type="project" value="InterPro"/>
</dbReference>
<sequence>MCPKCPIVGPAECGLAERGLAERGLAERETARLRDGTLPWTWWLERAARHGRYGFTNTLLIAAQWRAASDVRSYEAWRSAGRQVRKGETGIRILAPGGGLRSVFDVAQTDGLPLLPEPAAGSSEVWWRLSALATRLRLAPSLVRPRSERPDPAALAHQLAHVLRRGDRPHDPAEPCSGMRRVEADSVAYLVLARLGLDPPPGLNFPSPATWAGAGVGDRILRLARRLTARALEQSTDLMTAAHRFFRAHLDEAWVPGYLAGRGFGPAVQRHWQVGYAPDERHALVERLRALGHPDEEIVASGLARRGRRSGRPYDTFRDRAMFAIRSGDGAIAGFIGRLPDGAGGPKYLNGPDTDLFHKGDLLFGLYETRDRLARGARPVIVEGPLDAIAINLAAPATHAAVATCGVSLTSAQLDALGQVADLSTTGVLLALDDDAAGRAGMERAWQTLASVEGRVGAASFSGSDPAGVLHDHGRAAVGAALHAEEALADVVVDAAIERSGGALGTPEERLAALRAAVRVLALGRTADPARQVARIAARTAVPPAAVTDALVEQISPDGN</sequence>
<gene>
    <name evidence="2" type="ORF">J4573_08130</name>
</gene>
<dbReference type="GO" id="GO:0005737">
    <property type="term" value="C:cytoplasm"/>
    <property type="evidence" value="ECO:0007669"/>
    <property type="project" value="TreeGrafter"/>
</dbReference>
<dbReference type="SUPFAM" id="SSF56731">
    <property type="entry name" value="DNA primase core"/>
    <property type="match status" value="1"/>
</dbReference>
<dbReference type="InterPro" id="IPR050219">
    <property type="entry name" value="DnaG_primase"/>
</dbReference>
<organism evidence="2 3">
    <name type="scientific">Actinomadura barringtoniae</name>
    <dbReference type="NCBI Taxonomy" id="1427535"/>
    <lineage>
        <taxon>Bacteria</taxon>
        <taxon>Bacillati</taxon>
        <taxon>Actinomycetota</taxon>
        <taxon>Actinomycetes</taxon>
        <taxon>Streptosporangiales</taxon>
        <taxon>Thermomonosporaceae</taxon>
        <taxon>Actinomadura</taxon>
    </lineage>
</organism>
<dbReference type="PANTHER" id="PTHR30313:SF2">
    <property type="entry name" value="DNA PRIMASE"/>
    <property type="match status" value="1"/>
</dbReference>
<evidence type="ECO:0000313" key="2">
    <source>
        <dbReference type="EMBL" id="MBO2447054.1"/>
    </source>
</evidence>
<dbReference type="PANTHER" id="PTHR30313">
    <property type="entry name" value="DNA PRIMASE"/>
    <property type="match status" value="1"/>
</dbReference>
<dbReference type="Pfam" id="PF13155">
    <property type="entry name" value="Toprim_2"/>
    <property type="match status" value="1"/>
</dbReference>
<dbReference type="InterPro" id="IPR037068">
    <property type="entry name" value="DNA_primase_core_N_sf"/>
</dbReference>
<name>A0A939T3Q3_9ACTN</name>
<evidence type="ECO:0000313" key="3">
    <source>
        <dbReference type="Proteomes" id="UP000669179"/>
    </source>
</evidence>
<dbReference type="EMBL" id="JAGEOJ010000003">
    <property type="protein sequence ID" value="MBO2447054.1"/>
    <property type="molecule type" value="Genomic_DNA"/>
</dbReference>
<dbReference type="RefSeq" id="WP_208254658.1">
    <property type="nucleotide sequence ID" value="NZ_JAGEOJ010000003.1"/>
</dbReference>
<dbReference type="InterPro" id="IPR006171">
    <property type="entry name" value="TOPRIM_dom"/>
</dbReference>
<dbReference type="InterPro" id="IPR013610">
    <property type="entry name" value="ArdC_N"/>
</dbReference>
<dbReference type="Gene3D" id="3.90.980.10">
    <property type="entry name" value="DNA primase, catalytic core, N-terminal domain"/>
    <property type="match status" value="1"/>
</dbReference>
<dbReference type="InterPro" id="IPR013264">
    <property type="entry name" value="DNAG_N"/>
</dbReference>
<dbReference type="Pfam" id="PF08275">
    <property type="entry name" value="DNAG_N"/>
    <property type="match status" value="1"/>
</dbReference>
<dbReference type="AlphaFoldDB" id="A0A939T3Q3"/>
<keyword evidence="3" id="KW-1185">Reference proteome</keyword>
<dbReference type="Proteomes" id="UP000669179">
    <property type="component" value="Unassembled WGS sequence"/>
</dbReference>
<proteinExistence type="predicted"/>
<dbReference type="Gene3D" id="3.40.1360.10">
    <property type="match status" value="1"/>
</dbReference>
<dbReference type="GO" id="GO:0006269">
    <property type="term" value="P:DNA replication, synthesis of primer"/>
    <property type="evidence" value="ECO:0007669"/>
    <property type="project" value="TreeGrafter"/>
</dbReference>
<dbReference type="SMART" id="SM00493">
    <property type="entry name" value="TOPRIM"/>
    <property type="match status" value="1"/>
</dbReference>
<protein>
    <submittedName>
        <fullName evidence="2">Toprim domain-containing protein</fullName>
    </submittedName>
</protein>
<feature type="domain" description="Toprim" evidence="1">
    <location>
        <begin position="377"/>
        <end position="454"/>
    </location>
</feature>
<comment type="caution">
    <text evidence="2">The sequence shown here is derived from an EMBL/GenBank/DDBJ whole genome shotgun (WGS) entry which is preliminary data.</text>
</comment>